<evidence type="ECO:0000313" key="2">
    <source>
        <dbReference type="EMBL" id="MBX56393.1"/>
    </source>
</evidence>
<reference evidence="2" key="1">
    <citation type="submission" date="2018-02" db="EMBL/GenBank/DDBJ databases">
        <title>Rhizophora mucronata_Transcriptome.</title>
        <authorList>
            <person name="Meera S.P."/>
            <person name="Sreeshan A."/>
            <person name="Augustine A."/>
        </authorList>
    </citation>
    <scope>NUCLEOTIDE SEQUENCE</scope>
    <source>
        <tissue evidence="2">Leaf</tissue>
    </source>
</reference>
<dbReference type="AlphaFoldDB" id="A0A2P2PNS3"/>
<name>A0A2P2PNS3_RHIMU</name>
<evidence type="ECO:0000256" key="1">
    <source>
        <dbReference type="SAM" id="MobiDB-lite"/>
    </source>
</evidence>
<sequence length="54" mass="6019">MQTSTHLFGLLSELRGGKLTCQQLKQLSSIGIMSKNQQPQTGRTCARQRESLNN</sequence>
<organism evidence="2">
    <name type="scientific">Rhizophora mucronata</name>
    <name type="common">Asiatic mangrove</name>
    <dbReference type="NCBI Taxonomy" id="61149"/>
    <lineage>
        <taxon>Eukaryota</taxon>
        <taxon>Viridiplantae</taxon>
        <taxon>Streptophyta</taxon>
        <taxon>Embryophyta</taxon>
        <taxon>Tracheophyta</taxon>
        <taxon>Spermatophyta</taxon>
        <taxon>Magnoliopsida</taxon>
        <taxon>eudicotyledons</taxon>
        <taxon>Gunneridae</taxon>
        <taxon>Pentapetalae</taxon>
        <taxon>rosids</taxon>
        <taxon>fabids</taxon>
        <taxon>Malpighiales</taxon>
        <taxon>Rhizophoraceae</taxon>
        <taxon>Rhizophora</taxon>
    </lineage>
</organism>
<accession>A0A2P2PNS3</accession>
<feature type="region of interest" description="Disordered" evidence="1">
    <location>
        <begin position="35"/>
        <end position="54"/>
    </location>
</feature>
<dbReference type="EMBL" id="GGEC01075909">
    <property type="protein sequence ID" value="MBX56393.1"/>
    <property type="molecule type" value="Transcribed_RNA"/>
</dbReference>
<proteinExistence type="predicted"/>
<protein>
    <submittedName>
        <fullName evidence="2">Uncharacterized protein</fullName>
    </submittedName>
</protein>